<dbReference type="EMBL" id="KV878336">
    <property type="protein sequence ID" value="OJJ51789.1"/>
    <property type="molecule type" value="Genomic_DNA"/>
</dbReference>
<proteinExistence type="predicted"/>
<reference evidence="2" key="1">
    <citation type="journal article" date="2017" name="Genome Biol.">
        <title>Comparative genomics reveals high biological diversity and specific adaptations in the industrially and medically important fungal genus Aspergillus.</title>
        <authorList>
            <person name="de Vries R.P."/>
            <person name="Riley R."/>
            <person name="Wiebenga A."/>
            <person name="Aguilar-Osorio G."/>
            <person name="Amillis S."/>
            <person name="Uchima C.A."/>
            <person name="Anderluh G."/>
            <person name="Asadollahi M."/>
            <person name="Askin M."/>
            <person name="Barry K."/>
            <person name="Battaglia E."/>
            <person name="Bayram O."/>
            <person name="Benocci T."/>
            <person name="Braus-Stromeyer S.A."/>
            <person name="Caldana C."/>
            <person name="Canovas D."/>
            <person name="Cerqueira G.C."/>
            <person name="Chen F."/>
            <person name="Chen W."/>
            <person name="Choi C."/>
            <person name="Clum A."/>
            <person name="Dos Santos R.A."/>
            <person name="Damasio A.R."/>
            <person name="Diallinas G."/>
            <person name="Emri T."/>
            <person name="Fekete E."/>
            <person name="Flipphi M."/>
            <person name="Freyberg S."/>
            <person name="Gallo A."/>
            <person name="Gournas C."/>
            <person name="Habgood R."/>
            <person name="Hainaut M."/>
            <person name="Harispe M.L."/>
            <person name="Henrissat B."/>
            <person name="Hilden K.S."/>
            <person name="Hope R."/>
            <person name="Hossain A."/>
            <person name="Karabika E."/>
            <person name="Karaffa L."/>
            <person name="Karanyi Z."/>
            <person name="Krasevec N."/>
            <person name="Kuo A."/>
            <person name="Kusch H."/>
            <person name="LaButti K."/>
            <person name="Lagendijk E.L."/>
            <person name="Lapidus A."/>
            <person name="Levasseur A."/>
            <person name="Lindquist E."/>
            <person name="Lipzen A."/>
            <person name="Logrieco A.F."/>
            <person name="MacCabe A."/>
            <person name="Maekelae M.R."/>
            <person name="Malavazi I."/>
            <person name="Melin P."/>
            <person name="Meyer V."/>
            <person name="Mielnichuk N."/>
            <person name="Miskei M."/>
            <person name="Molnar A.P."/>
            <person name="Mule G."/>
            <person name="Ngan C.Y."/>
            <person name="Orejas M."/>
            <person name="Orosz E."/>
            <person name="Ouedraogo J.P."/>
            <person name="Overkamp K.M."/>
            <person name="Park H.-S."/>
            <person name="Perrone G."/>
            <person name="Piumi F."/>
            <person name="Punt P.J."/>
            <person name="Ram A.F."/>
            <person name="Ramon A."/>
            <person name="Rauscher S."/>
            <person name="Record E."/>
            <person name="Riano-Pachon D.M."/>
            <person name="Robert V."/>
            <person name="Roehrig J."/>
            <person name="Ruller R."/>
            <person name="Salamov A."/>
            <person name="Salih N.S."/>
            <person name="Samson R.A."/>
            <person name="Sandor E."/>
            <person name="Sanguinetti M."/>
            <person name="Schuetze T."/>
            <person name="Sepcic K."/>
            <person name="Shelest E."/>
            <person name="Sherlock G."/>
            <person name="Sophianopoulou V."/>
            <person name="Squina F.M."/>
            <person name="Sun H."/>
            <person name="Susca A."/>
            <person name="Todd R.B."/>
            <person name="Tsang A."/>
            <person name="Unkles S.E."/>
            <person name="van de Wiele N."/>
            <person name="van Rossen-Uffink D."/>
            <person name="Oliveira J.V."/>
            <person name="Vesth T.C."/>
            <person name="Visser J."/>
            <person name="Yu J.-H."/>
            <person name="Zhou M."/>
            <person name="Andersen M.R."/>
            <person name="Archer D.B."/>
            <person name="Baker S.E."/>
            <person name="Benoit I."/>
            <person name="Brakhage A.A."/>
            <person name="Braus G.H."/>
            <person name="Fischer R."/>
            <person name="Frisvad J.C."/>
            <person name="Goldman G.H."/>
            <person name="Houbraken J."/>
            <person name="Oakley B."/>
            <person name="Pocsi I."/>
            <person name="Scazzocchio C."/>
            <person name="Seiboth B."/>
            <person name="vanKuyk P.A."/>
            <person name="Wortman J."/>
            <person name="Dyer P.S."/>
            <person name="Grigoriev I.V."/>
        </authorList>
    </citation>
    <scope>NUCLEOTIDE SEQUENCE [LARGE SCALE GENOMIC DNA]</scope>
    <source>
        <strain evidence="2">CBS 506.65</strain>
    </source>
</reference>
<keyword evidence="2" id="KW-1185">Reference proteome</keyword>
<gene>
    <name evidence="1" type="ORF">ASPZODRAFT_467115</name>
</gene>
<organism evidence="1 2">
    <name type="scientific">Penicilliopsis zonata CBS 506.65</name>
    <dbReference type="NCBI Taxonomy" id="1073090"/>
    <lineage>
        <taxon>Eukaryota</taxon>
        <taxon>Fungi</taxon>
        <taxon>Dikarya</taxon>
        <taxon>Ascomycota</taxon>
        <taxon>Pezizomycotina</taxon>
        <taxon>Eurotiomycetes</taxon>
        <taxon>Eurotiomycetidae</taxon>
        <taxon>Eurotiales</taxon>
        <taxon>Aspergillaceae</taxon>
        <taxon>Penicilliopsis</taxon>
    </lineage>
</organism>
<dbReference type="Proteomes" id="UP000184188">
    <property type="component" value="Unassembled WGS sequence"/>
</dbReference>
<sequence length="139" mass="16279">MRLIQSARLTPTEHSIWRAFLDEAVDPEYAAQYIWGRIHDHSGRPAEQVLEELKLDWKQVVKKVTQRDQVSLEAQALVEERDNSHCFMLDQKPLDTSRHIRFDHAWVIPPSLFDDRDMDSQVGVGLEYKSNQRLNSSCY</sequence>
<evidence type="ECO:0000313" key="1">
    <source>
        <dbReference type="EMBL" id="OJJ51789.1"/>
    </source>
</evidence>
<dbReference type="STRING" id="1073090.A0A1L9SXB0"/>
<protein>
    <submittedName>
        <fullName evidence="1">Uncharacterized protein</fullName>
    </submittedName>
</protein>
<evidence type="ECO:0000313" key="2">
    <source>
        <dbReference type="Proteomes" id="UP000184188"/>
    </source>
</evidence>
<dbReference type="AlphaFoldDB" id="A0A1L9SXB0"/>
<dbReference type="VEuPathDB" id="FungiDB:ASPZODRAFT_467115"/>
<dbReference type="GeneID" id="34614843"/>
<name>A0A1L9SXB0_9EURO</name>
<dbReference type="RefSeq" id="XP_022586299.1">
    <property type="nucleotide sequence ID" value="XM_022728379.1"/>
</dbReference>
<accession>A0A1L9SXB0</accession>
<dbReference type="OrthoDB" id="2906425at2759"/>